<feature type="domain" description="Disease resistance N-terminal" evidence="7">
    <location>
        <begin position="5"/>
        <end position="90"/>
    </location>
</feature>
<sequence>MADAAVEFLLDNLQQLLNYRAHLIGDAENQVEKLERNLRLLRAFLSDSTKKRRKDESLRELVRQICNVVYEAEDIIDAFVTQAADSQSKSYFSEAFNTPAKLNSIVNDMEKLSAKVIDDKNRIDFAGLNFGDGGPEESKVNFSPFIFNLMSPDQFWEH</sequence>
<reference evidence="8" key="1">
    <citation type="submission" date="2020-06" db="EMBL/GenBank/DDBJ databases">
        <authorList>
            <person name="Li T."/>
            <person name="Hu X."/>
            <person name="Zhang T."/>
            <person name="Song X."/>
            <person name="Zhang H."/>
            <person name="Dai N."/>
            <person name="Sheng W."/>
            <person name="Hou X."/>
            <person name="Wei L."/>
        </authorList>
    </citation>
    <scope>NUCLEOTIDE SEQUENCE</scope>
    <source>
        <strain evidence="8">G02</strain>
        <tissue evidence="8">Leaf</tissue>
    </source>
</reference>
<proteinExistence type="inferred from homology"/>
<keyword evidence="3" id="KW-0677">Repeat</keyword>
<comment type="similarity">
    <text evidence="1">Belongs to the disease resistance NB-LRR family.</text>
</comment>
<dbReference type="InterPro" id="IPR038005">
    <property type="entry name" value="RX-like_CC"/>
</dbReference>
<keyword evidence="6" id="KW-0067">ATP-binding</keyword>
<accession>A0AAW2PMH0</accession>
<dbReference type="GO" id="GO:0006952">
    <property type="term" value="P:defense response"/>
    <property type="evidence" value="ECO:0007669"/>
    <property type="project" value="UniProtKB-KW"/>
</dbReference>
<dbReference type="AlphaFoldDB" id="A0AAW2PMH0"/>
<evidence type="ECO:0000256" key="5">
    <source>
        <dbReference type="ARBA" id="ARBA00022821"/>
    </source>
</evidence>
<dbReference type="Gene3D" id="1.20.5.4130">
    <property type="match status" value="1"/>
</dbReference>
<dbReference type="CDD" id="cd14798">
    <property type="entry name" value="RX-CC_like"/>
    <property type="match status" value="1"/>
</dbReference>
<keyword evidence="2" id="KW-0433">Leucine-rich repeat</keyword>
<evidence type="ECO:0000313" key="8">
    <source>
        <dbReference type="EMBL" id="KAL0356277.1"/>
    </source>
</evidence>
<evidence type="ECO:0000259" key="7">
    <source>
        <dbReference type="Pfam" id="PF18052"/>
    </source>
</evidence>
<comment type="caution">
    <text evidence="8">The sequence shown here is derived from an EMBL/GenBank/DDBJ whole genome shotgun (WGS) entry which is preliminary data.</text>
</comment>
<keyword evidence="4" id="KW-0547">Nucleotide-binding</keyword>
<keyword evidence="5" id="KW-0611">Plant defense</keyword>
<evidence type="ECO:0000256" key="2">
    <source>
        <dbReference type="ARBA" id="ARBA00022614"/>
    </source>
</evidence>
<dbReference type="Pfam" id="PF18052">
    <property type="entry name" value="Rx_N"/>
    <property type="match status" value="1"/>
</dbReference>
<gene>
    <name evidence="8" type="ORF">Sradi_4074600</name>
</gene>
<name>A0AAW2PMH0_SESRA</name>
<dbReference type="InterPro" id="IPR041118">
    <property type="entry name" value="Rx_N"/>
</dbReference>
<dbReference type="GO" id="GO:0005524">
    <property type="term" value="F:ATP binding"/>
    <property type="evidence" value="ECO:0007669"/>
    <property type="project" value="UniProtKB-KW"/>
</dbReference>
<evidence type="ECO:0000256" key="3">
    <source>
        <dbReference type="ARBA" id="ARBA00022737"/>
    </source>
</evidence>
<evidence type="ECO:0000256" key="6">
    <source>
        <dbReference type="ARBA" id="ARBA00022840"/>
    </source>
</evidence>
<dbReference type="EMBL" id="JACGWJ010000017">
    <property type="protein sequence ID" value="KAL0356277.1"/>
    <property type="molecule type" value="Genomic_DNA"/>
</dbReference>
<organism evidence="8">
    <name type="scientific">Sesamum radiatum</name>
    <name type="common">Black benniseed</name>
    <dbReference type="NCBI Taxonomy" id="300843"/>
    <lineage>
        <taxon>Eukaryota</taxon>
        <taxon>Viridiplantae</taxon>
        <taxon>Streptophyta</taxon>
        <taxon>Embryophyta</taxon>
        <taxon>Tracheophyta</taxon>
        <taxon>Spermatophyta</taxon>
        <taxon>Magnoliopsida</taxon>
        <taxon>eudicotyledons</taxon>
        <taxon>Gunneridae</taxon>
        <taxon>Pentapetalae</taxon>
        <taxon>asterids</taxon>
        <taxon>lamiids</taxon>
        <taxon>Lamiales</taxon>
        <taxon>Pedaliaceae</taxon>
        <taxon>Sesamum</taxon>
    </lineage>
</organism>
<evidence type="ECO:0000256" key="1">
    <source>
        <dbReference type="ARBA" id="ARBA00008894"/>
    </source>
</evidence>
<evidence type="ECO:0000256" key="4">
    <source>
        <dbReference type="ARBA" id="ARBA00022741"/>
    </source>
</evidence>
<reference evidence="8" key="2">
    <citation type="journal article" date="2024" name="Plant">
        <title>Genomic evolution and insights into agronomic trait innovations of Sesamum species.</title>
        <authorList>
            <person name="Miao H."/>
            <person name="Wang L."/>
            <person name="Qu L."/>
            <person name="Liu H."/>
            <person name="Sun Y."/>
            <person name="Le M."/>
            <person name="Wang Q."/>
            <person name="Wei S."/>
            <person name="Zheng Y."/>
            <person name="Lin W."/>
            <person name="Duan Y."/>
            <person name="Cao H."/>
            <person name="Xiong S."/>
            <person name="Wang X."/>
            <person name="Wei L."/>
            <person name="Li C."/>
            <person name="Ma Q."/>
            <person name="Ju M."/>
            <person name="Zhao R."/>
            <person name="Li G."/>
            <person name="Mu C."/>
            <person name="Tian Q."/>
            <person name="Mei H."/>
            <person name="Zhang T."/>
            <person name="Gao T."/>
            <person name="Zhang H."/>
        </authorList>
    </citation>
    <scope>NUCLEOTIDE SEQUENCE</scope>
    <source>
        <strain evidence="8">G02</strain>
    </source>
</reference>
<protein>
    <submittedName>
        <fullName evidence="8">Disease resistance protein</fullName>
    </submittedName>
</protein>